<keyword evidence="11 18" id="KW-0413">Isomerase</keyword>
<feature type="binding site" evidence="18">
    <location>
        <position position="149"/>
    </location>
    <ligand>
        <name>(6S)-NADPHX</name>
        <dbReference type="ChEBI" id="CHEBI:64076"/>
    </ligand>
</feature>
<feature type="binding site" evidence="17">
    <location>
        <position position="439"/>
    </location>
    <ligand>
        <name>AMP</name>
        <dbReference type="ChEBI" id="CHEBI:456215"/>
    </ligand>
</feature>
<dbReference type="Gene3D" id="3.40.50.10260">
    <property type="entry name" value="YjeF N-terminal domain"/>
    <property type="match status" value="1"/>
</dbReference>
<dbReference type="PROSITE" id="PS51383">
    <property type="entry name" value="YJEF_C_3"/>
    <property type="match status" value="1"/>
</dbReference>
<dbReference type="HAMAP" id="MF_01966">
    <property type="entry name" value="NADHX_epimerase"/>
    <property type="match status" value="1"/>
</dbReference>
<evidence type="ECO:0000313" key="22">
    <source>
        <dbReference type="EMBL" id="PEH73865.1"/>
    </source>
</evidence>
<dbReference type="PANTHER" id="PTHR12592">
    <property type="entry name" value="ATP-DEPENDENT (S)-NAD(P)H-HYDRATE DEHYDRATASE FAMILY MEMBER"/>
    <property type="match status" value="1"/>
</dbReference>
<reference evidence="23" key="1">
    <citation type="submission" date="2017-09" db="EMBL/GenBank/DDBJ databases">
        <title>FDA dAtabase for Regulatory Grade micrObial Sequences (FDA-ARGOS): Supporting development and validation of Infectious Disease Dx tests.</title>
        <authorList>
            <person name="Goldberg B."/>
            <person name="Campos J."/>
            <person name="Tallon L."/>
            <person name="Sadzewicz L."/>
            <person name="Ott S."/>
            <person name="Zhao X."/>
            <person name="Nagaraj S."/>
            <person name="Vavikolanu K."/>
            <person name="Aluvathingal J."/>
            <person name="Nadendla S."/>
            <person name="Geyer C."/>
            <person name="Sichtig H."/>
        </authorList>
    </citation>
    <scope>NUCLEOTIDE SEQUENCE [LARGE SCALE GENOMIC DNA]</scope>
    <source>
        <strain evidence="23">FDAARGOS_370</strain>
    </source>
</reference>
<comment type="function">
    <text evidence="17">Catalyzes the dehydration of the S-form of NAD(P)HX at the expense of ADP, which is converted to AMP. Together with NAD(P)HX epimerase, which catalyzes the epimerization of the S- and R-forms, the enzyme allows the repair of both epimers of NAD(P)HX, a damaged form of NAD(P)H that is a result of enzymatic or heat-dependent hydration.</text>
</comment>
<feature type="binding site" evidence="18">
    <location>
        <begin position="71"/>
        <end position="75"/>
    </location>
    <ligand>
        <name>(6S)-NADPHX</name>
        <dbReference type="ChEBI" id="CHEBI:64076"/>
    </ligand>
</feature>
<dbReference type="GO" id="GO:0046872">
    <property type="term" value="F:metal ion binding"/>
    <property type="evidence" value="ECO:0007669"/>
    <property type="project" value="UniProtKB-UniRule"/>
</dbReference>
<evidence type="ECO:0000256" key="1">
    <source>
        <dbReference type="ARBA" id="ARBA00000013"/>
    </source>
</evidence>
<evidence type="ECO:0000256" key="17">
    <source>
        <dbReference type="HAMAP-Rule" id="MF_01965"/>
    </source>
</evidence>
<evidence type="ECO:0000256" key="2">
    <source>
        <dbReference type="ARBA" id="ARBA00000909"/>
    </source>
</evidence>
<feature type="domain" description="YjeF N-terminal" evidence="21">
    <location>
        <begin position="23"/>
        <end position="224"/>
    </location>
</feature>
<gene>
    <name evidence="17" type="primary">nnrD</name>
    <name evidence="18" type="synonym">nnrE</name>
    <name evidence="22" type="ORF">CRM76_18975</name>
</gene>
<evidence type="ECO:0000256" key="14">
    <source>
        <dbReference type="ARBA" id="ARBA00025153"/>
    </source>
</evidence>
<evidence type="ECO:0000256" key="10">
    <source>
        <dbReference type="ARBA" id="ARBA00023027"/>
    </source>
</evidence>
<dbReference type="SUPFAM" id="SSF53613">
    <property type="entry name" value="Ribokinase-like"/>
    <property type="match status" value="1"/>
</dbReference>
<dbReference type="PIRSF" id="PIRSF017184">
    <property type="entry name" value="Nnr"/>
    <property type="match status" value="1"/>
</dbReference>
<dbReference type="PROSITE" id="PS51385">
    <property type="entry name" value="YJEF_N"/>
    <property type="match status" value="1"/>
</dbReference>
<dbReference type="NCBIfam" id="TIGR00197">
    <property type="entry name" value="yjeF_nterm"/>
    <property type="match status" value="1"/>
</dbReference>
<evidence type="ECO:0000256" key="11">
    <source>
        <dbReference type="ARBA" id="ARBA00023235"/>
    </source>
</evidence>
<comment type="subunit">
    <text evidence="17">Homotetramer.</text>
</comment>
<evidence type="ECO:0000256" key="19">
    <source>
        <dbReference type="PIRNR" id="PIRNR017184"/>
    </source>
</evidence>
<dbReference type="NCBIfam" id="TIGR00196">
    <property type="entry name" value="yjeF_cterm"/>
    <property type="match status" value="1"/>
</dbReference>
<dbReference type="InterPro" id="IPR000631">
    <property type="entry name" value="CARKD"/>
</dbReference>
<feature type="binding site" evidence="17">
    <location>
        <position position="328"/>
    </location>
    <ligand>
        <name>(6S)-NADPHX</name>
        <dbReference type="ChEBI" id="CHEBI:64076"/>
    </ligand>
</feature>
<evidence type="ECO:0000256" key="5">
    <source>
        <dbReference type="ARBA" id="ARBA00022723"/>
    </source>
</evidence>
<dbReference type="NCBIfam" id="NF007856">
    <property type="entry name" value="PRK10565.1"/>
    <property type="match status" value="1"/>
</dbReference>
<keyword evidence="6 17" id="KW-0547">Nucleotide-binding</keyword>
<sequence>MMGHSCYGNASSLAHYVAPADWVRDAEQHAAQAHGITLADLMQRAGQAAFNRIRQYYPCARHWLILCGHGNNGGDGYVVARLARASGIHVTLLAVAGDGALPIEAQQARTQWLQAGGCVQPAMLPLPEAEVIVDALLGIGLHAGPRAPYDGLIAAINAHPAPVVALDLPSGLNADTGIALGAVVQAEHTQSFICLKPGLLTGQARAVVGQLHCDPLGLSGWLAAQRWPWRRLDGQDLAGWLPPRSPLAHKGEQGRLLLIGGDHGMGGAIRLAGQAALRSGAGLVRVLTRAEHVAPLLAACPELMVEAWSPAALHEALAWADVLAIGPGLGRRDWGRRALAAIVDCQRPMLWDADALNLLAEAPSADARRVITPHPGEAARLLGCSIAQIERDRPAAVCALQRRYGGVALLKGAGTLIADGTRRAIADIGNPGMASGGMGDILSGIIGGLLAQKLPLYDATCAGAVVHGVAADVLAQREGTRGMLASDLLPEIRRWVNP</sequence>
<keyword evidence="7 17" id="KW-0067">ATP-binding</keyword>
<evidence type="ECO:0000256" key="4">
    <source>
        <dbReference type="ARBA" id="ARBA00009524"/>
    </source>
</evidence>
<comment type="similarity">
    <text evidence="18">Belongs to the NnrE/AIBP family.</text>
</comment>
<feature type="binding site" evidence="17">
    <location>
        <position position="374"/>
    </location>
    <ligand>
        <name>(6S)-NADPHX</name>
        <dbReference type="ChEBI" id="CHEBI:64076"/>
    </ligand>
</feature>
<dbReference type="Pfam" id="PF03853">
    <property type="entry name" value="YjeF_N"/>
    <property type="match status" value="1"/>
</dbReference>
<evidence type="ECO:0000256" key="3">
    <source>
        <dbReference type="ARBA" id="ARBA00006001"/>
    </source>
</evidence>
<feature type="domain" description="YjeF C-terminal" evidence="20">
    <location>
        <begin position="233"/>
        <end position="498"/>
    </location>
</feature>
<dbReference type="RefSeq" id="WP_098143452.1">
    <property type="nucleotide sequence ID" value="NZ_CP116675.1"/>
</dbReference>
<proteinExistence type="inferred from homology"/>
<dbReference type="OrthoDB" id="9806925at2"/>
<dbReference type="GO" id="GO:0110051">
    <property type="term" value="P:metabolite repair"/>
    <property type="evidence" value="ECO:0007669"/>
    <property type="project" value="TreeGrafter"/>
</dbReference>
<evidence type="ECO:0000256" key="7">
    <source>
        <dbReference type="ARBA" id="ARBA00022840"/>
    </source>
</evidence>
<dbReference type="EMBL" id="PDDV01000013">
    <property type="protein sequence ID" value="PEH73865.1"/>
    <property type="molecule type" value="Genomic_DNA"/>
</dbReference>
<keyword evidence="10 17" id="KW-0520">NAD</keyword>
<feature type="binding site" evidence="18">
    <location>
        <position position="170"/>
    </location>
    <ligand>
        <name>K(+)</name>
        <dbReference type="ChEBI" id="CHEBI:29103"/>
    </ligand>
</feature>
<comment type="similarity">
    <text evidence="3 19">In the N-terminal section; belongs to the NnrE/AIBP family.</text>
</comment>
<evidence type="ECO:0000256" key="15">
    <source>
        <dbReference type="ARBA" id="ARBA00048238"/>
    </source>
</evidence>
<feature type="binding site" evidence="18">
    <location>
        <position position="167"/>
    </location>
    <ligand>
        <name>(6S)-NADPHX</name>
        <dbReference type="ChEBI" id="CHEBI:64076"/>
    </ligand>
</feature>
<evidence type="ECO:0000256" key="18">
    <source>
        <dbReference type="HAMAP-Rule" id="MF_01966"/>
    </source>
</evidence>
<evidence type="ECO:0000259" key="21">
    <source>
        <dbReference type="PROSITE" id="PS51385"/>
    </source>
</evidence>
<comment type="caution">
    <text evidence="18">Lacks conserved residue(s) required for the propagation of feature annotation.</text>
</comment>
<feature type="binding site" evidence="17">
    <location>
        <begin position="411"/>
        <end position="415"/>
    </location>
    <ligand>
        <name>AMP</name>
        <dbReference type="ChEBI" id="CHEBI:456215"/>
    </ligand>
</feature>
<comment type="function">
    <text evidence="18">Catalyzes the epimerization of the S- and R-forms of NAD(P)HX, a damaged form of NAD(P)H that is a result of enzymatic or heat-dependent hydration. This is a prerequisite for the S-specific NAD(P)H-hydrate dehydratase to allow the repair of both epimers of NAD(P)HX.</text>
</comment>
<comment type="catalytic activity">
    <reaction evidence="2 18 19">
        <text>(6R)-NADPHX = (6S)-NADPHX</text>
        <dbReference type="Rhea" id="RHEA:32227"/>
        <dbReference type="ChEBI" id="CHEBI:64076"/>
        <dbReference type="ChEBI" id="CHEBI:64077"/>
        <dbReference type="EC" id="5.1.99.6"/>
    </reaction>
</comment>
<organism evidence="22 23">
    <name type="scientific">Edwardsiella tarda</name>
    <dbReference type="NCBI Taxonomy" id="636"/>
    <lineage>
        <taxon>Bacteria</taxon>
        <taxon>Pseudomonadati</taxon>
        <taxon>Pseudomonadota</taxon>
        <taxon>Gammaproteobacteria</taxon>
        <taxon>Enterobacterales</taxon>
        <taxon>Hafniaceae</taxon>
        <taxon>Edwardsiella</taxon>
    </lineage>
</organism>
<dbReference type="GO" id="GO:0052856">
    <property type="term" value="F:NAD(P)HX epimerase activity"/>
    <property type="evidence" value="ECO:0007669"/>
    <property type="project" value="UniProtKB-UniRule"/>
</dbReference>
<comment type="cofactor">
    <cofactor evidence="17">
        <name>Mg(2+)</name>
        <dbReference type="ChEBI" id="CHEBI:18420"/>
    </cofactor>
</comment>
<dbReference type="Gene3D" id="3.40.1190.20">
    <property type="match status" value="1"/>
</dbReference>
<dbReference type="Pfam" id="PF01256">
    <property type="entry name" value="Carb_kinase"/>
    <property type="match status" value="1"/>
</dbReference>
<keyword evidence="13" id="KW-0511">Multifunctional enzyme</keyword>
<dbReference type="InterPro" id="IPR004443">
    <property type="entry name" value="YjeF_N_dom"/>
</dbReference>
<feature type="binding site" evidence="18">
    <location>
        <position position="134"/>
    </location>
    <ligand>
        <name>K(+)</name>
        <dbReference type="ChEBI" id="CHEBI:29103"/>
    </ligand>
</feature>
<evidence type="ECO:0000256" key="6">
    <source>
        <dbReference type="ARBA" id="ARBA00022741"/>
    </source>
</evidence>
<dbReference type="GO" id="GO:0046496">
    <property type="term" value="P:nicotinamide nucleotide metabolic process"/>
    <property type="evidence" value="ECO:0007669"/>
    <property type="project" value="UniProtKB-UniRule"/>
</dbReference>
<keyword evidence="9 18" id="KW-0630">Potassium</keyword>
<dbReference type="EC" id="5.1.99.6" evidence="19"/>
<comment type="cofactor">
    <cofactor evidence="18 19">
        <name>K(+)</name>
        <dbReference type="ChEBI" id="CHEBI:29103"/>
    </cofactor>
    <text evidence="18 19">Binds 1 potassium ion per subunit.</text>
</comment>
<dbReference type="AlphaFoldDB" id="A0A2A7U685"/>
<dbReference type="EC" id="4.2.1.136" evidence="19"/>
<comment type="similarity">
    <text evidence="17">Belongs to the NnrD/CARKD family.</text>
</comment>
<dbReference type="InterPro" id="IPR030677">
    <property type="entry name" value="Nnr"/>
</dbReference>
<dbReference type="InterPro" id="IPR036652">
    <property type="entry name" value="YjeF_N_dom_sf"/>
</dbReference>
<feature type="binding site" evidence="18">
    <location>
        <position position="72"/>
    </location>
    <ligand>
        <name>K(+)</name>
        <dbReference type="ChEBI" id="CHEBI:29103"/>
    </ligand>
</feature>
<dbReference type="FunFam" id="3.40.1190.20:FF:000017">
    <property type="entry name" value="Multifunctional fusion protein"/>
    <property type="match status" value="1"/>
</dbReference>
<accession>A0A2A7U685</accession>
<dbReference type="HAMAP" id="MF_01965">
    <property type="entry name" value="NADHX_dehydratase"/>
    <property type="match status" value="1"/>
</dbReference>
<name>A0A2A7U685_EDWTA</name>
<dbReference type="STRING" id="636.AAW15_14300"/>
<comment type="similarity">
    <text evidence="4 19">In the C-terminal section; belongs to the NnrD/CARKD family.</text>
</comment>
<comment type="catalytic activity">
    <reaction evidence="1 18 19">
        <text>(6R)-NADHX = (6S)-NADHX</text>
        <dbReference type="Rhea" id="RHEA:32215"/>
        <dbReference type="ChEBI" id="CHEBI:64074"/>
        <dbReference type="ChEBI" id="CHEBI:64075"/>
        <dbReference type="EC" id="5.1.99.6"/>
    </reaction>
</comment>
<dbReference type="InterPro" id="IPR029056">
    <property type="entry name" value="Ribokinase-like"/>
</dbReference>
<dbReference type="CDD" id="cd01171">
    <property type="entry name" value="YXKO-related"/>
    <property type="match status" value="1"/>
</dbReference>
<evidence type="ECO:0000313" key="23">
    <source>
        <dbReference type="Proteomes" id="UP000219788"/>
    </source>
</evidence>
<dbReference type="GO" id="GO:0052855">
    <property type="term" value="F:ADP-dependent NAD(P)H-hydrate dehydratase activity"/>
    <property type="evidence" value="ECO:0007669"/>
    <property type="project" value="UniProtKB-UniRule"/>
</dbReference>
<protein>
    <recommendedName>
        <fullName evidence="19">Bifunctional NAD(P)H-hydrate repair enzyme</fullName>
    </recommendedName>
    <alternativeName>
        <fullName evidence="19">Nicotinamide nucleotide repair protein</fullName>
    </alternativeName>
    <domain>
        <recommendedName>
            <fullName evidence="19">ADP-dependent (S)-NAD(P)H-hydrate dehydratase</fullName>
            <ecNumber evidence="19">4.2.1.136</ecNumber>
        </recommendedName>
        <alternativeName>
            <fullName evidence="19">ADP-dependent NAD(P)HX dehydratase</fullName>
        </alternativeName>
    </domain>
    <domain>
        <recommendedName>
            <fullName evidence="19">NAD(P)H-hydrate epimerase</fullName>
            <ecNumber evidence="19">5.1.99.6</ecNumber>
        </recommendedName>
    </domain>
</protein>
<evidence type="ECO:0000256" key="13">
    <source>
        <dbReference type="ARBA" id="ARBA00023268"/>
    </source>
</evidence>
<comment type="caution">
    <text evidence="22">The sequence shown here is derived from an EMBL/GenBank/DDBJ whole genome shotgun (WGS) entry which is preliminary data.</text>
</comment>
<evidence type="ECO:0000259" key="20">
    <source>
        <dbReference type="PROSITE" id="PS51383"/>
    </source>
</evidence>
<keyword evidence="12 17" id="KW-0456">Lyase</keyword>
<keyword evidence="5 18" id="KW-0479">Metal-binding</keyword>
<comment type="function">
    <text evidence="14 19">Bifunctional enzyme that catalyzes the epimerization of the S- and R-forms of NAD(P)HX and the dehydration of the S-form of NAD(P)HX at the expense of ADP, which is converted to AMP. This allows the repair of both epimers of NAD(P)HX, a damaged form of NAD(P)H that is a result of enzymatic or heat-dependent hydration.</text>
</comment>
<dbReference type="SUPFAM" id="SSF64153">
    <property type="entry name" value="YjeF N-terminal domain-like"/>
    <property type="match status" value="1"/>
</dbReference>
<comment type="catalytic activity">
    <reaction evidence="16 17 19">
        <text>(6S)-NADPHX + ADP = AMP + phosphate + NADPH + H(+)</text>
        <dbReference type="Rhea" id="RHEA:32235"/>
        <dbReference type="ChEBI" id="CHEBI:15378"/>
        <dbReference type="ChEBI" id="CHEBI:43474"/>
        <dbReference type="ChEBI" id="CHEBI:57783"/>
        <dbReference type="ChEBI" id="CHEBI:64076"/>
        <dbReference type="ChEBI" id="CHEBI:456215"/>
        <dbReference type="ChEBI" id="CHEBI:456216"/>
        <dbReference type="EC" id="4.2.1.136"/>
    </reaction>
</comment>
<keyword evidence="8 17" id="KW-0521">NADP</keyword>
<dbReference type="PANTHER" id="PTHR12592:SF0">
    <property type="entry name" value="ATP-DEPENDENT (S)-NAD(P)H-HYDRATE DEHYDRATASE"/>
    <property type="match status" value="1"/>
</dbReference>
<feature type="binding site" evidence="17">
    <location>
        <position position="268"/>
    </location>
    <ligand>
        <name>(6S)-NADPHX</name>
        <dbReference type="ChEBI" id="CHEBI:64076"/>
    </ligand>
</feature>
<dbReference type="Proteomes" id="UP000219788">
    <property type="component" value="Unassembled WGS sequence"/>
</dbReference>
<evidence type="ECO:0000256" key="12">
    <source>
        <dbReference type="ARBA" id="ARBA00023239"/>
    </source>
</evidence>
<dbReference type="GO" id="GO:0005524">
    <property type="term" value="F:ATP binding"/>
    <property type="evidence" value="ECO:0007669"/>
    <property type="project" value="UniProtKB-UniRule"/>
</dbReference>
<dbReference type="FunFam" id="3.40.50.10260:FF:000003">
    <property type="entry name" value="Multifunctional fusion protein"/>
    <property type="match status" value="1"/>
</dbReference>
<evidence type="ECO:0000256" key="8">
    <source>
        <dbReference type="ARBA" id="ARBA00022857"/>
    </source>
</evidence>
<evidence type="ECO:0000256" key="16">
    <source>
        <dbReference type="ARBA" id="ARBA00049209"/>
    </source>
</evidence>
<comment type="catalytic activity">
    <reaction evidence="15 17 19">
        <text>(6S)-NADHX + ADP = AMP + phosphate + NADH + H(+)</text>
        <dbReference type="Rhea" id="RHEA:32223"/>
        <dbReference type="ChEBI" id="CHEBI:15378"/>
        <dbReference type="ChEBI" id="CHEBI:43474"/>
        <dbReference type="ChEBI" id="CHEBI:57945"/>
        <dbReference type="ChEBI" id="CHEBI:64074"/>
        <dbReference type="ChEBI" id="CHEBI:456215"/>
        <dbReference type="ChEBI" id="CHEBI:456216"/>
        <dbReference type="EC" id="4.2.1.136"/>
    </reaction>
</comment>
<feature type="binding site" evidence="17">
    <location>
        <position position="440"/>
    </location>
    <ligand>
        <name>(6S)-NADPHX</name>
        <dbReference type="ChEBI" id="CHEBI:64076"/>
    </ligand>
</feature>
<evidence type="ECO:0000256" key="9">
    <source>
        <dbReference type="ARBA" id="ARBA00022958"/>
    </source>
</evidence>